<dbReference type="Gene3D" id="1.10.10.10">
    <property type="entry name" value="Winged helix-like DNA-binding domain superfamily/Winged helix DNA-binding domain"/>
    <property type="match status" value="1"/>
</dbReference>
<protein>
    <submittedName>
        <fullName evidence="6">HTH-type transcriptional regulator DmlR</fullName>
    </submittedName>
</protein>
<dbReference type="PANTHER" id="PTHR30537">
    <property type="entry name" value="HTH-TYPE TRANSCRIPTIONAL REGULATOR"/>
    <property type="match status" value="1"/>
</dbReference>
<evidence type="ECO:0000259" key="5">
    <source>
        <dbReference type="PROSITE" id="PS50931"/>
    </source>
</evidence>
<organism evidence="6">
    <name type="scientific">mine drainage metagenome</name>
    <dbReference type="NCBI Taxonomy" id="410659"/>
    <lineage>
        <taxon>unclassified sequences</taxon>
        <taxon>metagenomes</taxon>
        <taxon>ecological metagenomes</taxon>
    </lineage>
</organism>
<keyword evidence="3" id="KW-0238">DNA-binding</keyword>
<dbReference type="Pfam" id="PF03466">
    <property type="entry name" value="LysR_substrate"/>
    <property type="match status" value="1"/>
</dbReference>
<dbReference type="CDD" id="cd08473">
    <property type="entry name" value="PBP2_CrgA_like_4"/>
    <property type="match status" value="1"/>
</dbReference>
<dbReference type="AlphaFoldDB" id="A0A1J5QE38"/>
<evidence type="ECO:0000256" key="2">
    <source>
        <dbReference type="ARBA" id="ARBA00023015"/>
    </source>
</evidence>
<dbReference type="Gene3D" id="3.40.190.290">
    <property type="match status" value="1"/>
</dbReference>
<gene>
    <name evidence="6" type="primary">dmlR_21</name>
    <name evidence="6" type="ORF">GALL_400950</name>
</gene>
<evidence type="ECO:0000256" key="3">
    <source>
        <dbReference type="ARBA" id="ARBA00023125"/>
    </source>
</evidence>
<comment type="caution">
    <text evidence="6">The sequence shown here is derived from an EMBL/GenBank/DDBJ whole genome shotgun (WGS) entry which is preliminary data.</text>
</comment>
<dbReference type="InterPro" id="IPR058163">
    <property type="entry name" value="LysR-type_TF_proteobact-type"/>
</dbReference>
<evidence type="ECO:0000313" key="6">
    <source>
        <dbReference type="EMBL" id="OIQ78204.1"/>
    </source>
</evidence>
<dbReference type="FunFam" id="1.10.10.10:FF:000001">
    <property type="entry name" value="LysR family transcriptional regulator"/>
    <property type="match status" value="1"/>
</dbReference>
<dbReference type="GO" id="GO:0043565">
    <property type="term" value="F:sequence-specific DNA binding"/>
    <property type="evidence" value="ECO:0007669"/>
    <property type="project" value="TreeGrafter"/>
</dbReference>
<sequence>MWNDHCSSVQNLPSMFHLKNNTAMRDLNDLYYFVQVVDHGGFAPAGRALGQPKSKLSRRIALLERQLGARLIQRSTRSFVVTDIGQTYYAHCKAMLVEADAADESIARTHAEPCGIVRMSCPVALLDAQVGTMVAAFMHQYPQVQLHLDATNRRVDVVAEGIDVALRVRPPPLDDSELVLRVLADRLQCLVASPGLLASTGMPKTPADLNGLPSLALGPPQNEQVWDLFGPDGAHAAIRHQPRLLTSSMLALRASAMAGIGIVQLPMMTVREQIAHGALTHVLPGWAPRREIIHAVFASRRGLLPAVRALIDFLAAQFQEDGGE</sequence>
<dbReference type="SUPFAM" id="SSF53850">
    <property type="entry name" value="Periplasmic binding protein-like II"/>
    <property type="match status" value="1"/>
</dbReference>
<evidence type="ECO:0000256" key="4">
    <source>
        <dbReference type="ARBA" id="ARBA00023163"/>
    </source>
</evidence>
<dbReference type="NCBIfam" id="NF011573">
    <property type="entry name" value="PRK14997.1"/>
    <property type="match status" value="1"/>
</dbReference>
<accession>A0A1J5QE38</accession>
<reference evidence="6" key="1">
    <citation type="submission" date="2016-10" db="EMBL/GenBank/DDBJ databases">
        <title>Sequence of Gallionella enrichment culture.</title>
        <authorList>
            <person name="Poehlein A."/>
            <person name="Muehling M."/>
            <person name="Daniel R."/>
        </authorList>
    </citation>
    <scope>NUCLEOTIDE SEQUENCE</scope>
</reference>
<dbReference type="InterPro" id="IPR036390">
    <property type="entry name" value="WH_DNA-bd_sf"/>
</dbReference>
<proteinExistence type="inferred from homology"/>
<dbReference type="PROSITE" id="PS50931">
    <property type="entry name" value="HTH_LYSR"/>
    <property type="match status" value="1"/>
</dbReference>
<keyword evidence="2" id="KW-0805">Transcription regulation</keyword>
<dbReference type="Pfam" id="PF00126">
    <property type="entry name" value="HTH_1"/>
    <property type="match status" value="1"/>
</dbReference>
<dbReference type="InterPro" id="IPR000847">
    <property type="entry name" value="LysR_HTH_N"/>
</dbReference>
<name>A0A1J5QE38_9ZZZZ</name>
<comment type="similarity">
    <text evidence="1">Belongs to the LysR transcriptional regulatory family.</text>
</comment>
<keyword evidence="4" id="KW-0804">Transcription</keyword>
<dbReference type="GO" id="GO:0003700">
    <property type="term" value="F:DNA-binding transcription factor activity"/>
    <property type="evidence" value="ECO:0007669"/>
    <property type="project" value="InterPro"/>
</dbReference>
<dbReference type="InterPro" id="IPR005119">
    <property type="entry name" value="LysR_subst-bd"/>
</dbReference>
<feature type="domain" description="HTH lysR-type" evidence="5">
    <location>
        <begin position="25"/>
        <end position="82"/>
    </location>
</feature>
<dbReference type="InterPro" id="IPR036388">
    <property type="entry name" value="WH-like_DNA-bd_sf"/>
</dbReference>
<dbReference type="PANTHER" id="PTHR30537:SF31">
    <property type="entry name" value="TRANSCRIPTIONAL REGULATOR, LYSR FAMILY"/>
    <property type="match status" value="1"/>
</dbReference>
<dbReference type="GO" id="GO:0006351">
    <property type="term" value="P:DNA-templated transcription"/>
    <property type="evidence" value="ECO:0007669"/>
    <property type="project" value="TreeGrafter"/>
</dbReference>
<dbReference type="EMBL" id="MLJW01001448">
    <property type="protein sequence ID" value="OIQ78204.1"/>
    <property type="molecule type" value="Genomic_DNA"/>
</dbReference>
<evidence type="ECO:0000256" key="1">
    <source>
        <dbReference type="ARBA" id="ARBA00009437"/>
    </source>
</evidence>
<dbReference type="SUPFAM" id="SSF46785">
    <property type="entry name" value="Winged helix' DNA-binding domain"/>
    <property type="match status" value="1"/>
</dbReference>